<dbReference type="Pfam" id="PF13409">
    <property type="entry name" value="GST_N_2"/>
    <property type="match status" value="1"/>
</dbReference>
<dbReference type="Pfam" id="PF14497">
    <property type="entry name" value="GST_C_3"/>
    <property type="match status" value="1"/>
</dbReference>
<evidence type="ECO:0000259" key="1">
    <source>
        <dbReference type="PROSITE" id="PS50404"/>
    </source>
</evidence>
<dbReference type="InterPro" id="IPR036282">
    <property type="entry name" value="Glutathione-S-Trfase_C_sf"/>
</dbReference>
<dbReference type="InterPro" id="IPR036249">
    <property type="entry name" value="Thioredoxin-like_sf"/>
</dbReference>
<organism evidence="3">
    <name type="scientific">Rhodopseudomonas palustris (strain BisA53)</name>
    <dbReference type="NCBI Taxonomy" id="316055"/>
    <lineage>
        <taxon>Bacteria</taxon>
        <taxon>Pseudomonadati</taxon>
        <taxon>Pseudomonadota</taxon>
        <taxon>Alphaproteobacteria</taxon>
        <taxon>Hyphomicrobiales</taxon>
        <taxon>Nitrobacteraceae</taxon>
        <taxon>Rhodopseudomonas</taxon>
    </lineage>
</organism>
<dbReference type="CDD" id="cd03188">
    <property type="entry name" value="GST_C_Beta"/>
    <property type="match status" value="1"/>
</dbReference>
<dbReference type="PROSITE" id="PS50405">
    <property type="entry name" value="GST_CTER"/>
    <property type="match status" value="1"/>
</dbReference>
<dbReference type="PANTHER" id="PTHR44051">
    <property type="entry name" value="GLUTATHIONE S-TRANSFERASE-RELATED"/>
    <property type="match status" value="1"/>
</dbReference>
<dbReference type="eggNOG" id="COG0625">
    <property type="taxonomic scope" value="Bacteria"/>
</dbReference>
<dbReference type="SFLD" id="SFLDS00019">
    <property type="entry name" value="Glutathione_Transferase_(cytos"/>
    <property type="match status" value="1"/>
</dbReference>
<dbReference type="InterPro" id="IPR004046">
    <property type="entry name" value="GST_C"/>
</dbReference>
<feature type="domain" description="GST N-terminal" evidence="1">
    <location>
        <begin position="1"/>
        <end position="81"/>
    </location>
</feature>
<dbReference type="AlphaFoldDB" id="Q07TV1"/>
<dbReference type="InterPro" id="IPR004045">
    <property type="entry name" value="Glutathione_S-Trfase_N"/>
</dbReference>
<dbReference type="OrthoDB" id="7583243at2"/>
<reference evidence="3" key="1">
    <citation type="submission" date="2006-09" db="EMBL/GenBank/DDBJ databases">
        <title>Complete sequence of Rhodopseudomonas palustris BisA53.</title>
        <authorList>
            <consortium name="US DOE Joint Genome Institute"/>
            <person name="Copeland A."/>
            <person name="Lucas S."/>
            <person name="Lapidus A."/>
            <person name="Barry K."/>
            <person name="Detter J.C."/>
            <person name="Glavina del Rio T."/>
            <person name="Hammon N."/>
            <person name="Israni S."/>
            <person name="Dalin E."/>
            <person name="Tice H."/>
            <person name="Pitluck S."/>
            <person name="Chain P."/>
            <person name="Malfatti S."/>
            <person name="Shin M."/>
            <person name="Vergez L."/>
            <person name="Schmutz J."/>
            <person name="Larimer F."/>
            <person name="Land M."/>
            <person name="Hauser L."/>
            <person name="Pelletier D.A."/>
            <person name="Kyrpides N."/>
            <person name="Kim E."/>
            <person name="Harwood C.S."/>
            <person name="Oda Y."/>
            <person name="Richardson P."/>
        </authorList>
    </citation>
    <scope>NUCLEOTIDE SEQUENCE [LARGE SCALE GENOMIC DNA]</scope>
    <source>
        <strain evidence="3">BisA53</strain>
    </source>
</reference>
<proteinExistence type="predicted"/>
<evidence type="ECO:0000259" key="2">
    <source>
        <dbReference type="PROSITE" id="PS50405"/>
    </source>
</evidence>
<dbReference type="CDD" id="cd03057">
    <property type="entry name" value="GST_N_Beta"/>
    <property type="match status" value="1"/>
</dbReference>
<dbReference type="PROSITE" id="PS50404">
    <property type="entry name" value="GST_NTER"/>
    <property type="match status" value="1"/>
</dbReference>
<dbReference type="EMBL" id="CP000463">
    <property type="protein sequence ID" value="ABJ04633.1"/>
    <property type="molecule type" value="Genomic_DNA"/>
</dbReference>
<keyword evidence="3" id="KW-0808">Transferase</keyword>
<dbReference type="STRING" id="316055.RPE_0675"/>
<sequence length="204" mass="22222">MKLYYSPGACSLSPHIALCESGLPFELVKVDIRAKKLEDGSDYLAVNPKGSVPALALDDGGVLTEGPAIVQLIADKEGSGKLAPANGTAERYRLQEWLNFVSTDLHKSFGPLFSPALGDDAKQFFRDRINKYLGYADKQLEGKDYLMGASFSVADGYLFVILTWCDRMKIDLAPYPNLAAFKARVAARPKVQQAMASEGLLQKA</sequence>
<dbReference type="SFLD" id="SFLDG00358">
    <property type="entry name" value="Main_(cytGST)"/>
    <property type="match status" value="1"/>
</dbReference>
<dbReference type="SUPFAM" id="SSF52833">
    <property type="entry name" value="Thioredoxin-like"/>
    <property type="match status" value="1"/>
</dbReference>
<dbReference type="Gene3D" id="1.20.1050.10">
    <property type="match status" value="1"/>
</dbReference>
<dbReference type="KEGG" id="rpe:RPE_0675"/>
<dbReference type="Gene3D" id="3.40.30.10">
    <property type="entry name" value="Glutaredoxin"/>
    <property type="match status" value="1"/>
</dbReference>
<protein>
    <submittedName>
        <fullName evidence="3">Glutathione S-transferase</fullName>
    </submittedName>
</protein>
<dbReference type="NCBIfam" id="NF007831">
    <property type="entry name" value="PRK10542.1"/>
    <property type="match status" value="1"/>
</dbReference>
<dbReference type="InterPro" id="IPR040079">
    <property type="entry name" value="Glutathione_S-Trfase"/>
</dbReference>
<dbReference type="SFLD" id="SFLDG01150">
    <property type="entry name" value="Main.1:_Beta-like"/>
    <property type="match status" value="1"/>
</dbReference>
<dbReference type="PANTHER" id="PTHR44051:SF8">
    <property type="entry name" value="GLUTATHIONE S-TRANSFERASE GSTA"/>
    <property type="match status" value="1"/>
</dbReference>
<dbReference type="SUPFAM" id="SSF47616">
    <property type="entry name" value="GST C-terminal domain-like"/>
    <property type="match status" value="1"/>
</dbReference>
<dbReference type="InterPro" id="IPR010987">
    <property type="entry name" value="Glutathione-S-Trfase_C-like"/>
</dbReference>
<dbReference type="GO" id="GO:0016740">
    <property type="term" value="F:transferase activity"/>
    <property type="evidence" value="ECO:0007669"/>
    <property type="project" value="UniProtKB-KW"/>
</dbReference>
<dbReference type="HOGENOM" id="CLU_011226_6_1_5"/>
<gene>
    <name evidence="3" type="ordered locus">RPE_0675</name>
</gene>
<accession>Q07TV1</accession>
<evidence type="ECO:0000313" key="3">
    <source>
        <dbReference type="EMBL" id="ABJ04633.1"/>
    </source>
</evidence>
<feature type="domain" description="GST C-terminal" evidence="2">
    <location>
        <begin position="87"/>
        <end position="204"/>
    </location>
</feature>
<name>Q07TV1_RHOP5</name>